<dbReference type="InterPro" id="IPR001155">
    <property type="entry name" value="OxRdtase_FMN_N"/>
</dbReference>
<dbReference type="InterPro" id="IPR013785">
    <property type="entry name" value="Aldolase_TIM"/>
</dbReference>
<protein>
    <submittedName>
        <fullName evidence="2">Bifunctional salicylyl-CoA 5-hydroxylase/oxidoreductase</fullName>
    </submittedName>
</protein>
<feature type="domain" description="NADH:flavin oxidoreductase/NADH oxidase N-terminal" evidence="1">
    <location>
        <begin position="2"/>
        <end position="337"/>
    </location>
</feature>
<sequence>PMFTPFRLRELVLENRVAVSPMCQYSAADGTPDDWHLVHLGSRAMGGAGLVFCEMTNVSAAARISPGCAGMYKPEHALAWKRVVDFVHRHTRAKIAIQLGHAGRKASTRKSWEGDNEPLPAGNWPILAPSAVPYFPHSQVPREMTRGDMDAVVADFVRAAGLAVEAGFDMLEIHAAHGYLLASFISPITNRRTDDYGGPLRNRMRFPLEVFDAARAAWPKERPMSVRISAVDWYPGGMEPTDSVEVARMLKEHGCDIVDVSAGQTVPDQRPVYGRLFQTPFADRIRHEVGIATMAVGNISSYADVNTILAAGRADLCLLARAHLWDPYWTRHAAHELGYPLPWPDPYESLNSYKPRFT</sequence>
<proteinExistence type="predicted"/>
<gene>
    <name evidence="2" type="ORF">E6K74_06065</name>
</gene>
<name>A0A538SSV7_UNCEI</name>
<dbReference type="PANTHER" id="PTHR43303:SF3">
    <property type="entry name" value="BLR3436 PROTEIN"/>
    <property type="match status" value="1"/>
</dbReference>
<dbReference type="InterPro" id="IPR044152">
    <property type="entry name" value="YqjM-like"/>
</dbReference>
<comment type="caution">
    <text evidence="2">The sequence shown here is derived from an EMBL/GenBank/DDBJ whole genome shotgun (WGS) entry which is preliminary data.</text>
</comment>
<evidence type="ECO:0000313" key="3">
    <source>
        <dbReference type="Proteomes" id="UP000319829"/>
    </source>
</evidence>
<reference evidence="2 3" key="1">
    <citation type="journal article" date="2019" name="Nat. Microbiol.">
        <title>Mediterranean grassland soil C-N compound turnover is dependent on rainfall and depth, and is mediated by genomically divergent microorganisms.</title>
        <authorList>
            <person name="Diamond S."/>
            <person name="Andeer P.F."/>
            <person name="Li Z."/>
            <person name="Crits-Christoph A."/>
            <person name="Burstein D."/>
            <person name="Anantharaman K."/>
            <person name="Lane K.R."/>
            <person name="Thomas B.C."/>
            <person name="Pan C."/>
            <person name="Northen T.R."/>
            <person name="Banfield J.F."/>
        </authorList>
    </citation>
    <scope>NUCLEOTIDE SEQUENCE [LARGE SCALE GENOMIC DNA]</scope>
    <source>
        <strain evidence="2">WS_4</strain>
    </source>
</reference>
<dbReference type="GO" id="GO:0050661">
    <property type="term" value="F:NADP binding"/>
    <property type="evidence" value="ECO:0007669"/>
    <property type="project" value="InterPro"/>
</dbReference>
<dbReference type="CDD" id="cd02932">
    <property type="entry name" value="OYE_YqiM_FMN"/>
    <property type="match status" value="1"/>
</dbReference>
<dbReference type="Pfam" id="PF00724">
    <property type="entry name" value="Oxidored_FMN"/>
    <property type="match status" value="1"/>
</dbReference>
<dbReference type="Gene3D" id="3.20.20.70">
    <property type="entry name" value="Aldolase class I"/>
    <property type="match status" value="1"/>
</dbReference>
<evidence type="ECO:0000313" key="2">
    <source>
        <dbReference type="EMBL" id="TMQ54469.1"/>
    </source>
</evidence>
<dbReference type="PANTHER" id="PTHR43303">
    <property type="entry name" value="NADPH DEHYDROGENASE C23G7.10C-RELATED"/>
    <property type="match status" value="1"/>
</dbReference>
<dbReference type="GO" id="GO:0003959">
    <property type="term" value="F:NADPH dehydrogenase activity"/>
    <property type="evidence" value="ECO:0007669"/>
    <property type="project" value="InterPro"/>
</dbReference>
<accession>A0A538SSV7</accession>
<organism evidence="2 3">
    <name type="scientific">Eiseniibacteriota bacterium</name>
    <dbReference type="NCBI Taxonomy" id="2212470"/>
    <lineage>
        <taxon>Bacteria</taxon>
        <taxon>Candidatus Eiseniibacteriota</taxon>
    </lineage>
</organism>
<dbReference type="EMBL" id="VBOU01000072">
    <property type="protein sequence ID" value="TMQ54469.1"/>
    <property type="molecule type" value="Genomic_DNA"/>
</dbReference>
<feature type="non-terminal residue" evidence="2">
    <location>
        <position position="1"/>
    </location>
</feature>
<evidence type="ECO:0000259" key="1">
    <source>
        <dbReference type="Pfam" id="PF00724"/>
    </source>
</evidence>
<dbReference type="Proteomes" id="UP000319829">
    <property type="component" value="Unassembled WGS sequence"/>
</dbReference>
<dbReference type="GO" id="GO:0010181">
    <property type="term" value="F:FMN binding"/>
    <property type="evidence" value="ECO:0007669"/>
    <property type="project" value="InterPro"/>
</dbReference>
<dbReference type="SUPFAM" id="SSF51395">
    <property type="entry name" value="FMN-linked oxidoreductases"/>
    <property type="match status" value="1"/>
</dbReference>
<dbReference type="AlphaFoldDB" id="A0A538SSV7"/>